<feature type="transmembrane region" description="Helical" evidence="9">
    <location>
        <begin position="258"/>
        <end position="280"/>
    </location>
</feature>
<name>A0A7W3PAP6_9ACTN</name>
<dbReference type="SMART" id="SM00387">
    <property type="entry name" value="HATPase_c"/>
    <property type="match status" value="1"/>
</dbReference>
<dbReference type="Proteomes" id="UP000580910">
    <property type="component" value="Unassembled WGS sequence"/>
</dbReference>
<dbReference type="InterPro" id="IPR036890">
    <property type="entry name" value="HATPase_C_sf"/>
</dbReference>
<keyword evidence="7" id="KW-0067">ATP-binding</keyword>
<accession>A0A7W3PAP6</accession>
<keyword evidence="4" id="KW-0808">Transferase</keyword>
<evidence type="ECO:0000313" key="12">
    <source>
        <dbReference type="Proteomes" id="UP000580910"/>
    </source>
</evidence>
<feature type="transmembrane region" description="Helical" evidence="9">
    <location>
        <begin position="74"/>
        <end position="94"/>
    </location>
</feature>
<dbReference type="RefSeq" id="WP_182540389.1">
    <property type="nucleotide sequence ID" value="NZ_JACGXA010000001.1"/>
</dbReference>
<keyword evidence="3" id="KW-0597">Phosphoprotein</keyword>
<evidence type="ECO:0000256" key="8">
    <source>
        <dbReference type="ARBA" id="ARBA00023012"/>
    </source>
</evidence>
<dbReference type="SUPFAM" id="SSF55874">
    <property type="entry name" value="ATPase domain of HSP90 chaperone/DNA topoisomerase II/histidine kinase"/>
    <property type="match status" value="1"/>
</dbReference>
<keyword evidence="5" id="KW-0547">Nucleotide-binding</keyword>
<gene>
    <name evidence="11" type="ORF">FB382_002978</name>
</gene>
<evidence type="ECO:0000256" key="7">
    <source>
        <dbReference type="ARBA" id="ARBA00022840"/>
    </source>
</evidence>
<evidence type="ECO:0000256" key="4">
    <source>
        <dbReference type="ARBA" id="ARBA00022679"/>
    </source>
</evidence>
<dbReference type="Pfam" id="PF07730">
    <property type="entry name" value="HisKA_3"/>
    <property type="match status" value="1"/>
</dbReference>
<keyword evidence="12" id="KW-1185">Reference proteome</keyword>
<organism evidence="11 12">
    <name type="scientific">Nocardioides ginsengisegetis</name>
    <dbReference type="NCBI Taxonomy" id="661491"/>
    <lineage>
        <taxon>Bacteria</taxon>
        <taxon>Bacillati</taxon>
        <taxon>Actinomycetota</taxon>
        <taxon>Actinomycetes</taxon>
        <taxon>Propionibacteriales</taxon>
        <taxon>Nocardioidaceae</taxon>
        <taxon>Nocardioides</taxon>
    </lineage>
</organism>
<feature type="transmembrane region" description="Helical" evidence="9">
    <location>
        <begin position="49"/>
        <end position="67"/>
    </location>
</feature>
<evidence type="ECO:0000256" key="6">
    <source>
        <dbReference type="ARBA" id="ARBA00022777"/>
    </source>
</evidence>
<reference evidence="11 12" key="1">
    <citation type="submission" date="2020-07" db="EMBL/GenBank/DDBJ databases">
        <title>Sequencing the genomes of 1000 actinobacteria strains.</title>
        <authorList>
            <person name="Klenk H.-P."/>
        </authorList>
    </citation>
    <scope>NUCLEOTIDE SEQUENCE [LARGE SCALE GENOMIC DNA]</scope>
    <source>
        <strain evidence="11 12">DSM 21349</strain>
    </source>
</reference>
<evidence type="ECO:0000259" key="10">
    <source>
        <dbReference type="SMART" id="SM00387"/>
    </source>
</evidence>
<dbReference type="Gene3D" id="1.20.5.1930">
    <property type="match status" value="1"/>
</dbReference>
<dbReference type="CDD" id="cd16917">
    <property type="entry name" value="HATPase_UhpB-NarQ-NarX-like"/>
    <property type="match status" value="1"/>
</dbReference>
<keyword evidence="9" id="KW-0472">Membrane</keyword>
<evidence type="ECO:0000313" key="11">
    <source>
        <dbReference type="EMBL" id="MBA8804687.1"/>
    </source>
</evidence>
<dbReference type="GO" id="GO:0005524">
    <property type="term" value="F:ATP binding"/>
    <property type="evidence" value="ECO:0007669"/>
    <property type="project" value="UniProtKB-KW"/>
</dbReference>
<feature type="transmembrane region" description="Helical" evidence="9">
    <location>
        <begin position="197"/>
        <end position="217"/>
    </location>
</feature>
<evidence type="ECO:0000256" key="3">
    <source>
        <dbReference type="ARBA" id="ARBA00022553"/>
    </source>
</evidence>
<keyword evidence="8" id="KW-0902">Two-component regulatory system</keyword>
<feature type="domain" description="Histidine kinase/HSP90-like ATPase" evidence="10">
    <location>
        <begin position="589"/>
        <end position="680"/>
    </location>
</feature>
<feature type="transmembrane region" description="Helical" evidence="9">
    <location>
        <begin position="232"/>
        <end position="252"/>
    </location>
</feature>
<proteinExistence type="predicted"/>
<feature type="transmembrane region" description="Helical" evidence="9">
    <location>
        <begin position="12"/>
        <end position="29"/>
    </location>
</feature>
<keyword evidence="6 11" id="KW-0418">Kinase</keyword>
<dbReference type="GO" id="GO:0016020">
    <property type="term" value="C:membrane"/>
    <property type="evidence" value="ECO:0007669"/>
    <property type="project" value="InterPro"/>
</dbReference>
<dbReference type="AlphaFoldDB" id="A0A7W3PAP6"/>
<feature type="transmembrane region" description="Helical" evidence="9">
    <location>
        <begin position="321"/>
        <end position="339"/>
    </location>
</feature>
<dbReference type="GO" id="GO:0000155">
    <property type="term" value="F:phosphorelay sensor kinase activity"/>
    <property type="evidence" value="ECO:0007669"/>
    <property type="project" value="InterPro"/>
</dbReference>
<evidence type="ECO:0000256" key="2">
    <source>
        <dbReference type="ARBA" id="ARBA00012438"/>
    </source>
</evidence>
<feature type="transmembrane region" description="Helical" evidence="9">
    <location>
        <begin position="292"/>
        <end position="315"/>
    </location>
</feature>
<dbReference type="EC" id="2.7.13.3" evidence="2"/>
<dbReference type="InterPro" id="IPR011712">
    <property type="entry name" value="Sig_transdc_His_kin_sub3_dim/P"/>
</dbReference>
<dbReference type="Pfam" id="PF02518">
    <property type="entry name" value="HATPase_c"/>
    <property type="match status" value="1"/>
</dbReference>
<feature type="transmembrane region" description="Helical" evidence="9">
    <location>
        <begin position="114"/>
        <end position="134"/>
    </location>
</feature>
<evidence type="ECO:0000256" key="5">
    <source>
        <dbReference type="ARBA" id="ARBA00022741"/>
    </source>
</evidence>
<evidence type="ECO:0000256" key="9">
    <source>
        <dbReference type="SAM" id="Phobius"/>
    </source>
</evidence>
<dbReference type="GO" id="GO:0046983">
    <property type="term" value="F:protein dimerization activity"/>
    <property type="evidence" value="ECO:0007669"/>
    <property type="project" value="InterPro"/>
</dbReference>
<feature type="transmembrane region" description="Helical" evidence="9">
    <location>
        <begin position="146"/>
        <end position="168"/>
    </location>
</feature>
<evidence type="ECO:0000256" key="1">
    <source>
        <dbReference type="ARBA" id="ARBA00000085"/>
    </source>
</evidence>
<dbReference type="EMBL" id="JACGXA010000001">
    <property type="protein sequence ID" value="MBA8804687.1"/>
    <property type="molecule type" value="Genomic_DNA"/>
</dbReference>
<comment type="caution">
    <text evidence="11">The sequence shown here is derived from an EMBL/GenBank/DDBJ whole genome shotgun (WGS) entry which is preliminary data.</text>
</comment>
<dbReference type="Gene3D" id="3.30.565.10">
    <property type="entry name" value="Histidine kinase-like ATPase, C-terminal domain"/>
    <property type="match status" value="1"/>
</dbReference>
<comment type="catalytic activity">
    <reaction evidence="1">
        <text>ATP + protein L-histidine = ADP + protein N-phospho-L-histidine.</text>
        <dbReference type="EC" id="2.7.13.3"/>
    </reaction>
</comment>
<dbReference type="InterPro" id="IPR050482">
    <property type="entry name" value="Sensor_HK_TwoCompSys"/>
</dbReference>
<protein>
    <recommendedName>
        <fullName evidence="2">histidine kinase</fullName>
        <ecNumber evidence="2">2.7.13.3</ecNumber>
    </recommendedName>
</protein>
<keyword evidence="9" id="KW-1133">Transmembrane helix</keyword>
<dbReference type="PANTHER" id="PTHR24421:SF10">
    <property type="entry name" value="NITRATE_NITRITE SENSOR PROTEIN NARQ"/>
    <property type="match status" value="1"/>
</dbReference>
<dbReference type="InterPro" id="IPR003594">
    <property type="entry name" value="HATPase_dom"/>
</dbReference>
<dbReference type="PANTHER" id="PTHR24421">
    <property type="entry name" value="NITRATE/NITRITE SENSOR PROTEIN NARX-RELATED"/>
    <property type="match status" value="1"/>
</dbReference>
<sequence>MDIRGGLRRHGSVLVLPLLTGAGLVATVALDLGTPATGPGVELAPGYGWGYAVLGLLLAVLATVILLRDVRQRWGWTLAWLGVFWVLDALAQSYVRYGVGPGSALAGENLALWFLNRVGAFLPVTVAALLMIFPSGRFVAGWWGRVSRAALALMVLAALVVLVAPSGVRAPDVALPPGVDLDLWTVPLPPGVADRSTAVGVAVTVAGLLVAMASVVVRHRRSRGLERDQMRWLLWSVVAMAIVVGLGLLSDLRAVQDLVVFLVAALPAVAMTVAIVHPGVVPVEELVGRTLVYGLLSLVLVGTDLAVLALLTAALGDTLGQRQVVLTVLLLTAVLYGPLRQRLSRGVRRLMLGDRADPYDVVAGLASTLETADEGAGQLAAVARAVASAFGVGYVSVEVDRSGGERLTATYGEPPAETRTLPITYRDAPVGRLVLPARGLRSRLSRRDEQLLGDLVRQAATAARSSRMADELQDSRERLVVAREEERRRIRRDLHDGLGPALSGVVFRVESARLLVDRDPEAAKGHLAATSDHVKEVVADVRRLVHELRPPALDDRGLVGALGQLAESLGVPVQIDSEVDGSVGTLPAAVEVAAYRIAAEALTNVVRHADATRARVGLALEDGHLVVEVADDGRGIPAEAQAGVGLVGLRERAAELGGRSEVTCPPRGGTTVRAWLPTRLTDVGEPA</sequence>
<keyword evidence="9" id="KW-0812">Transmembrane</keyword>